<gene>
    <name evidence="2" type="ORF">F6X54_01705</name>
</gene>
<feature type="compositionally biased region" description="Gly residues" evidence="1">
    <location>
        <begin position="1"/>
        <end position="10"/>
    </location>
</feature>
<dbReference type="Proteomes" id="UP000471364">
    <property type="component" value="Unassembled WGS sequence"/>
</dbReference>
<feature type="region of interest" description="Disordered" evidence="1">
    <location>
        <begin position="77"/>
        <end position="103"/>
    </location>
</feature>
<feature type="region of interest" description="Disordered" evidence="1">
    <location>
        <begin position="1"/>
        <end position="51"/>
    </location>
</feature>
<protein>
    <submittedName>
        <fullName evidence="2">Uncharacterized protein</fullName>
    </submittedName>
</protein>
<proteinExistence type="predicted"/>
<evidence type="ECO:0000313" key="2">
    <source>
        <dbReference type="EMBL" id="KAB1118910.1"/>
    </source>
</evidence>
<sequence>MPVGTGGSRHPGGRRASRTTTPACGRAHPTSCLTSPEETDPSSATPQNVATAQRQQRILQWVTPALTAVIVALGAQQGEQQRPSQMLGGIRARLPRVSHRSYR</sequence>
<evidence type="ECO:0000256" key="1">
    <source>
        <dbReference type="SAM" id="MobiDB-lite"/>
    </source>
</evidence>
<dbReference type="EMBL" id="WAAR01000003">
    <property type="protein sequence ID" value="KAB1118910.1"/>
    <property type="molecule type" value="Genomic_DNA"/>
</dbReference>
<keyword evidence="3" id="KW-1185">Reference proteome</keyword>
<name>A0ABQ6UNM9_9ACTN</name>
<accession>A0ABQ6UNM9</accession>
<evidence type="ECO:0000313" key="3">
    <source>
        <dbReference type="Proteomes" id="UP000471364"/>
    </source>
</evidence>
<comment type="caution">
    <text evidence="2">The sequence shown here is derived from an EMBL/GenBank/DDBJ whole genome shotgun (WGS) entry which is preliminary data.</text>
</comment>
<reference evidence="2 3" key="1">
    <citation type="submission" date="2019-09" db="EMBL/GenBank/DDBJ databases">
        <title>High taxonomic diversity of Micromonospora strains isolated from Medicago sativa nodules in different geographical locations.</title>
        <authorList>
            <person name="Martinez-Hidalgo P."/>
            <person name="Flores-Felix J.D."/>
            <person name="Velazquez E."/>
            <person name="Brau L."/>
            <person name="Trujillo M.E."/>
            <person name="Martinez-Molina E."/>
        </authorList>
    </citation>
    <scope>NUCLEOTIDE SEQUENCE [LARGE SCALE GENOMIC DNA]</scope>
    <source>
        <strain evidence="2 3">ALFB5</strain>
    </source>
</reference>
<feature type="compositionally biased region" description="Polar residues" evidence="1">
    <location>
        <begin position="31"/>
        <end position="51"/>
    </location>
</feature>
<organism evidence="2 3">
    <name type="scientific">Micromonospora aurantiaca</name>
    <name type="common">nom. illeg.</name>
    <dbReference type="NCBI Taxonomy" id="47850"/>
    <lineage>
        <taxon>Bacteria</taxon>
        <taxon>Bacillati</taxon>
        <taxon>Actinomycetota</taxon>
        <taxon>Actinomycetes</taxon>
        <taxon>Micromonosporales</taxon>
        <taxon>Micromonosporaceae</taxon>
        <taxon>Micromonospora</taxon>
    </lineage>
</organism>
<feature type="compositionally biased region" description="Basic residues" evidence="1">
    <location>
        <begin position="93"/>
        <end position="103"/>
    </location>
</feature>